<protein>
    <submittedName>
        <fullName evidence="2">Tripeptidyl peptidase II Ig-like domain-containing protein</fullName>
    </submittedName>
</protein>
<evidence type="ECO:0000313" key="2">
    <source>
        <dbReference type="WBParaSite" id="JU765_v2.g5870.t1"/>
    </source>
</evidence>
<proteinExistence type="predicted"/>
<accession>A0AC34RD63</accession>
<dbReference type="Proteomes" id="UP000887576">
    <property type="component" value="Unplaced"/>
</dbReference>
<dbReference type="WBParaSite" id="JU765_v2.g5870.t1">
    <property type="protein sequence ID" value="JU765_v2.g5870.t1"/>
    <property type="gene ID" value="JU765_v2.g5870"/>
</dbReference>
<evidence type="ECO:0000313" key="1">
    <source>
        <dbReference type="Proteomes" id="UP000887576"/>
    </source>
</evidence>
<sequence>RNCDKNHVAKVVIHIIRLLEETALRNLEIEKLVALESNSEEVFAFSVFPERTIEICLAKLWSSFGVTELDTELKFHGYQMNPPTILSTNLWTKLDIVNTLRYVKMTPTITFDRFHQPLHPISSKVLPLTSRDIMFDEQQIFKLLLTYNLNVQKKNEFTFAIHPLNDYLYESPVDDFFVQVFTESKKYVGASGPLLRYAIDLPKGDYIIQAQIRLADNNILEKLCDSVIVATQKLDNISLDCYSTPDSAMKKEGKKCSEIAFQPGQRRVFYTAQLSEEKLPKGAASTGCYLTGNFNGFNDEKLKIAASVKVRYILTDISKKQNKALSTVVIENKKEKSTETEEEKLVKELKEGIRDLEIKHLTKMKNLKQDFPNHLPLLTANVERLSNIKEIDLNELKEAVKQVLDVAKPEEVLKFYGGKNDSNEEALKLSTEMEKRKLAIVNSLFIKTNILLDQHLKISTQDIPKIFREGLEMPKSTKNGKNGEQKEKTVEDSPKTEKSDDESDNGGEYKVIVEENEERMVAGIDKIAISPLVGNEKTDETKVVTLKEANEAFREFSKWNDLTDDKGLFLAAKHALCYARYGTTIRNLNKIVGDKSENSIYLGIERAIVD</sequence>
<organism evidence="1 2">
    <name type="scientific">Panagrolaimus sp. JU765</name>
    <dbReference type="NCBI Taxonomy" id="591449"/>
    <lineage>
        <taxon>Eukaryota</taxon>
        <taxon>Metazoa</taxon>
        <taxon>Ecdysozoa</taxon>
        <taxon>Nematoda</taxon>
        <taxon>Chromadorea</taxon>
        <taxon>Rhabditida</taxon>
        <taxon>Tylenchina</taxon>
        <taxon>Panagrolaimomorpha</taxon>
        <taxon>Panagrolaimoidea</taxon>
        <taxon>Panagrolaimidae</taxon>
        <taxon>Panagrolaimus</taxon>
    </lineage>
</organism>
<reference evidence="2" key="1">
    <citation type="submission" date="2022-11" db="UniProtKB">
        <authorList>
            <consortium name="WormBaseParasite"/>
        </authorList>
    </citation>
    <scope>IDENTIFICATION</scope>
</reference>
<name>A0AC34RD63_9BILA</name>